<dbReference type="EMBL" id="QFFG01000002">
    <property type="protein sequence ID" value="PWG06116.1"/>
    <property type="molecule type" value="Genomic_DNA"/>
</dbReference>
<reference evidence="1 2" key="1">
    <citation type="submission" date="2018-05" db="EMBL/GenBank/DDBJ databases">
        <title>Polaribacter aquimarinus sp. nov., isolated from sediment in a sediment of sea.</title>
        <authorList>
            <person name="Lu D."/>
        </authorList>
    </citation>
    <scope>NUCLEOTIDE SEQUENCE [LARGE SCALE GENOMIC DNA]</scope>
    <source>
        <strain evidence="1 2">ZY113</strain>
    </source>
</reference>
<evidence type="ECO:0000313" key="2">
    <source>
        <dbReference type="Proteomes" id="UP000245670"/>
    </source>
</evidence>
<gene>
    <name evidence="1" type="ORF">DIS07_06710</name>
</gene>
<dbReference type="AlphaFoldDB" id="A0A2U2JCP5"/>
<protein>
    <submittedName>
        <fullName evidence="1">Uncharacterized protein</fullName>
    </submittedName>
</protein>
<dbReference type="OrthoDB" id="1113890at2"/>
<dbReference type="RefSeq" id="WP_109404447.1">
    <property type="nucleotide sequence ID" value="NZ_QFFG01000002.1"/>
</dbReference>
<sequence>MISSSISGQKKDSLNLKNGIDKPSLLPTHHFGIFSARINQNFKIKPPKNAALNFSYASGNTFHPFVEMYIPKDKTTRQLMSGQVWFNRHFWKDQQTTPAEYENIIIDAVFKEFRIDFNTKIAKNHELGITFRSYLVTKGKYPFSFFSSDESIEWFHSNIAGGEDPFGRRYYGLNQVNISYQDRNGRKLELTDGQFLLAGIEFNYFYYPDFKALKSKKIQLNFGSHLGVNTSKHNPSIDLGLSSNIIKKWSLKNTNEIRTAFGASVLRKNAIKFKKSVILGNNNFLGSLEAMFEFTKYTKKGNYNSIAVNYNYQTRFNKKQEYSFVQFVGKWQEINAGWQNGFQQLYFQQSAWTWVYTYGRENFKLSLYLKEDLAVNNAPDVQTGISLKIPIFKN</sequence>
<keyword evidence="2" id="KW-1185">Reference proteome</keyword>
<evidence type="ECO:0000313" key="1">
    <source>
        <dbReference type="EMBL" id="PWG06116.1"/>
    </source>
</evidence>
<proteinExistence type="predicted"/>
<comment type="caution">
    <text evidence="1">The sequence shown here is derived from an EMBL/GenBank/DDBJ whole genome shotgun (WGS) entry which is preliminary data.</text>
</comment>
<accession>A0A2U2JCP5</accession>
<organism evidence="1 2">
    <name type="scientific">Polaribacter aquimarinus</name>
    <dbReference type="NCBI Taxonomy" id="2100726"/>
    <lineage>
        <taxon>Bacteria</taxon>
        <taxon>Pseudomonadati</taxon>
        <taxon>Bacteroidota</taxon>
        <taxon>Flavobacteriia</taxon>
        <taxon>Flavobacteriales</taxon>
        <taxon>Flavobacteriaceae</taxon>
    </lineage>
</organism>
<dbReference type="Proteomes" id="UP000245670">
    <property type="component" value="Unassembled WGS sequence"/>
</dbReference>
<name>A0A2U2JCP5_9FLAO</name>